<evidence type="ECO:0000256" key="8">
    <source>
        <dbReference type="RuleBase" id="RU003346"/>
    </source>
</evidence>
<reference evidence="11" key="1">
    <citation type="submission" date="2021-12" db="EMBL/GenBank/DDBJ databases">
        <title>Alicyclobacillaceae gen. nov., sp. nov., isolated from chalcocite enrichment system.</title>
        <authorList>
            <person name="Jiang Z."/>
        </authorList>
    </citation>
    <scope>NUCLEOTIDE SEQUENCE</scope>
    <source>
        <strain evidence="11">MYW30-H2</strain>
    </source>
</reference>
<keyword evidence="7 9" id="KW-0472">Membrane</keyword>
<evidence type="ECO:0000256" key="7">
    <source>
        <dbReference type="ARBA" id="ARBA00023136"/>
    </source>
</evidence>
<feature type="transmembrane region" description="Helical" evidence="9">
    <location>
        <begin position="385"/>
        <end position="407"/>
    </location>
</feature>
<evidence type="ECO:0000259" key="10">
    <source>
        <dbReference type="PROSITE" id="PS50850"/>
    </source>
</evidence>
<dbReference type="PANTHER" id="PTHR48020">
    <property type="entry name" value="PROTON MYO-INOSITOL COTRANSPORTER"/>
    <property type="match status" value="1"/>
</dbReference>
<keyword evidence="6 9" id="KW-1133">Transmembrane helix</keyword>
<keyword evidence="12" id="KW-1185">Reference proteome</keyword>
<keyword evidence="5 9" id="KW-0812">Transmembrane</keyword>
<dbReference type="Gene3D" id="1.20.1250.20">
    <property type="entry name" value="MFS general substrate transporter like domains"/>
    <property type="match status" value="1"/>
</dbReference>
<feature type="transmembrane region" description="Helical" evidence="9">
    <location>
        <begin position="15"/>
        <end position="42"/>
    </location>
</feature>
<dbReference type="InterPro" id="IPR047984">
    <property type="entry name" value="XylE-like"/>
</dbReference>
<sequence>MFQVSAINTKKKNNLLIYLFGALADLLFGYDVGVIGVALLFIKHDMQLTPILQGLVVSSLLIGAMIGVASCGVLSDRFGRRRIILLTGFIFSFGAIGTALSPSVVVLILFRFIMGLGVGAASVVVTVYLAEMAPSEKRGALTSLNQFMVVVGILVAYLVDYGLAPFGAWRLMLGIGLIPSVILLIGMYFQPETPRWLMKKGMEKEAREVLGRFLEDSSIEKEIEEIKLIQKTGTEKVGVGELFVPWLRRILIVAVGIAVFPQIMGINSIIYYAPTILTKVGFGKMAAILANVGIGTINVLVTLVAIRLIDRIGRKKLLLLGTTGMALSMFIVSFAFFNARIAGGATSWIILLFMTTYVASFGVSWGTVVRVLISEILPLRIRGSVMGYVLVFNWGFNFLIGMFFPIFLNALGLGKVFIVFGVIGIGAFFFVRKLVPETKQRSLEEIEVEFRGSSLTV</sequence>
<feature type="transmembrane region" description="Helical" evidence="9">
    <location>
        <begin position="141"/>
        <end position="159"/>
    </location>
</feature>
<keyword evidence="3 8" id="KW-0813">Transport</keyword>
<feature type="transmembrane region" description="Helical" evidence="9">
    <location>
        <begin position="250"/>
        <end position="273"/>
    </location>
</feature>
<dbReference type="InterPro" id="IPR005828">
    <property type="entry name" value="MFS_sugar_transport-like"/>
</dbReference>
<dbReference type="EMBL" id="CP089291">
    <property type="protein sequence ID" value="UOF88734.1"/>
    <property type="molecule type" value="Genomic_DNA"/>
</dbReference>
<dbReference type="InterPro" id="IPR020846">
    <property type="entry name" value="MFS_dom"/>
</dbReference>
<dbReference type="NCBIfam" id="TIGR00879">
    <property type="entry name" value="SP"/>
    <property type="match status" value="1"/>
</dbReference>
<dbReference type="CDD" id="cd17359">
    <property type="entry name" value="MFS_XylE_like"/>
    <property type="match status" value="1"/>
</dbReference>
<feature type="domain" description="Major facilitator superfamily (MFS) profile" evidence="10">
    <location>
        <begin position="17"/>
        <end position="439"/>
    </location>
</feature>
<feature type="transmembrane region" description="Helical" evidence="9">
    <location>
        <begin position="285"/>
        <end position="305"/>
    </location>
</feature>
<comment type="subcellular location">
    <subcellularLocation>
        <location evidence="1">Cell membrane</location>
        <topology evidence="1">Multi-pass membrane protein</topology>
    </subcellularLocation>
</comment>
<feature type="transmembrane region" description="Helical" evidence="9">
    <location>
        <begin position="83"/>
        <end position="102"/>
    </location>
</feature>
<dbReference type="InterPro" id="IPR036259">
    <property type="entry name" value="MFS_trans_sf"/>
</dbReference>
<dbReference type="PANTHER" id="PTHR48020:SF12">
    <property type="entry name" value="PROTON MYO-INOSITOL COTRANSPORTER"/>
    <property type="match status" value="1"/>
</dbReference>
<evidence type="ECO:0000256" key="6">
    <source>
        <dbReference type="ARBA" id="ARBA00022989"/>
    </source>
</evidence>
<dbReference type="Pfam" id="PF00083">
    <property type="entry name" value="Sugar_tr"/>
    <property type="match status" value="1"/>
</dbReference>
<name>A0ABY4CED5_9BACL</name>
<dbReference type="PROSITE" id="PS50850">
    <property type="entry name" value="MFS"/>
    <property type="match status" value="1"/>
</dbReference>
<evidence type="ECO:0000313" key="11">
    <source>
        <dbReference type="EMBL" id="UOF88734.1"/>
    </source>
</evidence>
<feature type="transmembrane region" description="Helical" evidence="9">
    <location>
        <begin position="413"/>
        <end position="431"/>
    </location>
</feature>
<comment type="similarity">
    <text evidence="2 8">Belongs to the major facilitator superfamily. Sugar transporter (TC 2.A.1.1) family.</text>
</comment>
<accession>A0ABY4CED5</accession>
<evidence type="ECO:0000313" key="12">
    <source>
        <dbReference type="Proteomes" id="UP000830167"/>
    </source>
</evidence>
<feature type="transmembrane region" description="Helical" evidence="9">
    <location>
        <begin position="108"/>
        <end position="129"/>
    </location>
</feature>
<keyword evidence="4" id="KW-1003">Cell membrane</keyword>
<feature type="transmembrane region" description="Helical" evidence="9">
    <location>
        <begin position="54"/>
        <end position="74"/>
    </location>
</feature>
<protein>
    <submittedName>
        <fullName evidence="11">Sugar porter family MFS transporter</fullName>
    </submittedName>
</protein>
<dbReference type="InterPro" id="IPR003663">
    <property type="entry name" value="Sugar/inositol_transpt"/>
</dbReference>
<dbReference type="RefSeq" id="WP_347435413.1">
    <property type="nucleotide sequence ID" value="NZ_CP089291.1"/>
</dbReference>
<dbReference type="PRINTS" id="PR00171">
    <property type="entry name" value="SUGRTRNSPORT"/>
</dbReference>
<dbReference type="InterPro" id="IPR005829">
    <property type="entry name" value="Sugar_transporter_CS"/>
</dbReference>
<feature type="transmembrane region" description="Helical" evidence="9">
    <location>
        <begin position="317"/>
        <end position="337"/>
    </location>
</feature>
<evidence type="ECO:0000256" key="4">
    <source>
        <dbReference type="ARBA" id="ARBA00022475"/>
    </source>
</evidence>
<dbReference type="InterPro" id="IPR050814">
    <property type="entry name" value="Myo-inositol_Transporter"/>
</dbReference>
<dbReference type="Proteomes" id="UP000830167">
    <property type="component" value="Chromosome"/>
</dbReference>
<feature type="transmembrane region" description="Helical" evidence="9">
    <location>
        <begin position="349"/>
        <end position="373"/>
    </location>
</feature>
<evidence type="ECO:0000256" key="9">
    <source>
        <dbReference type="SAM" id="Phobius"/>
    </source>
</evidence>
<evidence type="ECO:0000256" key="3">
    <source>
        <dbReference type="ARBA" id="ARBA00022448"/>
    </source>
</evidence>
<gene>
    <name evidence="11" type="ORF">LSG31_12325</name>
</gene>
<evidence type="ECO:0000256" key="1">
    <source>
        <dbReference type="ARBA" id="ARBA00004651"/>
    </source>
</evidence>
<dbReference type="SUPFAM" id="SSF103473">
    <property type="entry name" value="MFS general substrate transporter"/>
    <property type="match status" value="1"/>
</dbReference>
<feature type="transmembrane region" description="Helical" evidence="9">
    <location>
        <begin position="171"/>
        <end position="189"/>
    </location>
</feature>
<dbReference type="PROSITE" id="PS00216">
    <property type="entry name" value="SUGAR_TRANSPORT_1"/>
    <property type="match status" value="1"/>
</dbReference>
<organism evidence="11 12">
    <name type="scientific">Fodinisporobacter ferrooxydans</name>
    <dbReference type="NCBI Taxonomy" id="2901836"/>
    <lineage>
        <taxon>Bacteria</taxon>
        <taxon>Bacillati</taxon>
        <taxon>Bacillota</taxon>
        <taxon>Bacilli</taxon>
        <taxon>Bacillales</taxon>
        <taxon>Alicyclobacillaceae</taxon>
        <taxon>Fodinisporobacter</taxon>
    </lineage>
</organism>
<evidence type="ECO:0000256" key="5">
    <source>
        <dbReference type="ARBA" id="ARBA00022692"/>
    </source>
</evidence>
<dbReference type="PROSITE" id="PS00217">
    <property type="entry name" value="SUGAR_TRANSPORT_2"/>
    <property type="match status" value="1"/>
</dbReference>
<proteinExistence type="inferred from homology"/>
<evidence type="ECO:0000256" key="2">
    <source>
        <dbReference type="ARBA" id="ARBA00010992"/>
    </source>
</evidence>